<accession>A0ABY5LZG9</accession>
<sequence>METLILAVRNRQLRYLQTRTALQYIFAGKINDLKQVSNWQLLTHSVK</sequence>
<proteinExistence type="predicted"/>
<evidence type="ECO:0000313" key="2">
    <source>
        <dbReference type="Proteomes" id="UP001057561"/>
    </source>
</evidence>
<reference evidence="1" key="1">
    <citation type="submission" date="2022-06" db="EMBL/GenBank/DDBJ databases">
        <title>Nostosin G and Spiroidesin B from the Cyanobacterium Dolichospermum sp. NIES-1697.</title>
        <authorList>
            <person name="Phan C.-S."/>
            <person name="Mehjabin J.J."/>
            <person name="Anas A.R.J."/>
            <person name="Hayasaka M."/>
            <person name="Onoki R."/>
            <person name="Wang J."/>
            <person name="Umezawa T."/>
            <person name="Washio K."/>
            <person name="Morikawa M."/>
            <person name="Okino T."/>
        </authorList>
    </citation>
    <scope>NUCLEOTIDE SEQUENCE</scope>
    <source>
        <strain evidence="1">NIES-1697</strain>
    </source>
</reference>
<gene>
    <name evidence="1" type="ORF">NG743_02395</name>
</gene>
<name>A0ABY5LZG9_9CYAN</name>
<dbReference type="RefSeq" id="WP_160170579.1">
    <property type="nucleotide sequence ID" value="NZ_CP099464.1"/>
</dbReference>
<dbReference type="EMBL" id="CP099464">
    <property type="protein sequence ID" value="UUO15928.1"/>
    <property type="molecule type" value="Genomic_DNA"/>
</dbReference>
<evidence type="ECO:0000313" key="1">
    <source>
        <dbReference type="EMBL" id="UUO15928.1"/>
    </source>
</evidence>
<organism evidence="1 2">
    <name type="scientific">Dolichospermum heterosporum TAC447</name>
    <dbReference type="NCBI Taxonomy" id="747523"/>
    <lineage>
        <taxon>Bacteria</taxon>
        <taxon>Bacillati</taxon>
        <taxon>Cyanobacteriota</taxon>
        <taxon>Cyanophyceae</taxon>
        <taxon>Nostocales</taxon>
        <taxon>Aphanizomenonaceae</taxon>
        <taxon>Dolichospermum</taxon>
        <taxon>Dolichospermum heterosporum</taxon>
    </lineage>
</organism>
<protein>
    <submittedName>
        <fullName evidence="1">Uncharacterized protein</fullName>
    </submittedName>
</protein>
<dbReference type="Proteomes" id="UP001057561">
    <property type="component" value="Chromosome"/>
</dbReference>
<keyword evidence="2" id="KW-1185">Reference proteome</keyword>